<comment type="caution">
    <text evidence="2">The sequence shown here is derived from an EMBL/GenBank/DDBJ whole genome shotgun (WGS) entry which is preliminary data.</text>
</comment>
<keyword evidence="3" id="KW-1185">Reference proteome</keyword>
<evidence type="ECO:0000256" key="1">
    <source>
        <dbReference type="SAM" id="MobiDB-lite"/>
    </source>
</evidence>
<dbReference type="Proteomes" id="UP000499080">
    <property type="component" value="Unassembled WGS sequence"/>
</dbReference>
<reference evidence="2 3" key="1">
    <citation type="journal article" date="2019" name="Sci. Rep.">
        <title>Orb-weaving spider Araneus ventricosus genome elucidates the spidroin gene catalogue.</title>
        <authorList>
            <person name="Kono N."/>
            <person name="Nakamura H."/>
            <person name="Ohtoshi R."/>
            <person name="Moran D.A.P."/>
            <person name="Shinohara A."/>
            <person name="Yoshida Y."/>
            <person name="Fujiwara M."/>
            <person name="Mori M."/>
            <person name="Tomita M."/>
            <person name="Arakawa K."/>
        </authorList>
    </citation>
    <scope>NUCLEOTIDE SEQUENCE [LARGE SCALE GENOMIC DNA]</scope>
</reference>
<dbReference type="EMBL" id="BGPR01015310">
    <property type="protein sequence ID" value="GBN68750.1"/>
    <property type="molecule type" value="Genomic_DNA"/>
</dbReference>
<name>A0A4Y2QZW2_ARAVE</name>
<evidence type="ECO:0000313" key="3">
    <source>
        <dbReference type="Proteomes" id="UP000499080"/>
    </source>
</evidence>
<organism evidence="2 3">
    <name type="scientific">Araneus ventricosus</name>
    <name type="common">Orbweaver spider</name>
    <name type="synonym">Epeira ventricosa</name>
    <dbReference type="NCBI Taxonomy" id="182803"/>
    <lineage>
        <taxon>Eukaryota</taxon>
        <taxon>Metazoa</taxon>
        <taxon>Ecdysozoa</taxon>
        <taxon>Arthropoda</taxon>
        <taxon>Chelicerata</taxon>
        <taxon>Arachnida</taxon>
        <taxon>Araneae</taxon>
        <taxon>Araneomorphae</taxon>
        <taxon>Entelegynae</taxon>
        <taxon>Araneoidea</taxon>
        <taxon>Araneidae</taxon>
        <taxon>Araneus</taxon>
    </lineage>
</organism>
<feature type="region of interest" description="Disordered" evidence="1">
    <location>
        <begin position="167"/>
        <end position="208"/>
    </location>
</feature>
<evidence type="ECO:0000313" key="2">
    <source>
        <dbReference type="EMBL" id="GBN68750.1"/>
    </source>
</evidence>
<dbReference type="AlphaFoldDB" id="A0A4Y2QZW2"/>
<protein>
    <submittedName>
        <fullName evidence="2">Uncharacterized protein</fullName>
    </submittedName>
</protein>
<proteinExistence type="predicted"/>
<gene>
    <name evidence="2" type="ORF">AVEN_148778_1</name>
</gene>
<feature type="compositionally biased region" description="Basic residues" evidence="1">
    <location>
        <begin position="197"/>
        <end position="208"/>
    </location>
</feature>
<sequence length="208" mass="24730">MLGDFYINQIIAGHGSFKTYQIRFFGKSPWCFCGKVERTMEHLSLNMMHGKTSETLTVRKTAAPLKNFCRTANQEKFCSNWNLGFREFYLCNLNNNLTNSNSLEIKTVPLSHLPRISKNGIFIRSKERGFDERILILLRRFPKLKLKELIESPDYVEDDVKEMLVEERTKEKKKAEKENIRRGRKEEKIRREEKERGCKRRTRIHVRN</sequence>
<feature type="compositionally biased region" description="Basic and acidic residues" evidence="1">
    <location>
        <begin position="167"/>
        <end position="196"/>
    </location>
</feature>
<accession>A0A4Y2QZW2</accession>